<sequence length="275" mass="30338">MTNMPKFFRVATEGATTDGREIQREWIEQMAANYDPKKYGARVWMEHIRGMTADSVFNALGDVLSVEAREVEDGKLALFAEIDPTDELKAINKKRQKVYSSIEVNPTFGDTGEAYLEGLAVTDSPASLGTEMIKFSREAGSASPLASRKQHAKNVFTEAVEIELDFSEEKPPAAEGLKAKIAALFSRQDTKTAKGFETFRTELEGTLEVVAEHYNVLADELEARPTAEAFSKLKKDHDALQKSFDELYAKLDNTPDTPTRPAATGGSSDEQLTDC</sequence>
<protein>
    <submittedName>
        <fullName evidence="2">GPO family capsid scaffolding protein</fullName>
    </submittedName>
</protein>
<keyword evidence="3" id="KW-1185">Reference proteome</keyword>
<feature type="region of interest" description="Disordered" evidence="1">
    <location>
        <begin position="250"/>
        <end position="275"/>
    </location>
</feature>
<comment type="caution">
    <text evidence="2">The sequence shown here is derived from an EMBL/GenBank/DDBJ whole genome shotgun (WGS) entry which is preliminary data.</text>
</comment>
<proteinExistence type="predicted"/>
<reference evidence="2 3" key="1">
    <citation type="submission" date="2017-08" db="EMBL/GenBank/DDBJ databases">
        <title>Halomonas binhaiensis sp. nov., isolated from saline alkaline soil.</title>
        <authorList>
            <person name="Wang D."/>
            <person name="Zhang G."/>
        </authorList>
    </citation>
    <scope>NUCLEOTIDE SEQUENCE [LARGE SCALE GENOMIC DNA]</scope>
    <source>
        <strain evidence="2 3">WN018</strain>
    </source>
</reference>
<dbReference type="EMBL" id="NSKA01000001">
    <property type="protein sequence ID" value="PAU73266.1"/>
    <property type="molecule type" value="Genomic_DNA"/>
</dbReference>
<dbReference type="Pfam" id="PF05929">
    <property type="entry name" value="Phage_GPO"/>
    <property type="match status" value="1"/>
</dbReference>
<organism evidence="2 3">
    <name type="scientific">Vreelandella alkaliphila</name>
    <dbReference type="NCBI Taxonomy" id="272774"/>
    <lineage>
        <taxon>Bacteria</taxon>
        <taxon>Pseudomonadati</taxon>
        <taxon>Pseudomonadota</taxon>
        <taxon>Gammaproteobacteria</taxon>
        <taxon>Oceanospirillales</taxon>
        <taxon>Halomonadaceae</taxon>
        <taxon>Vreelandella</taxon>
    </lineage>
</organism>
<evidence type="ECO:0000256" key="1">
    <source>
        <dbReference type="SAM" id="MobiDB-lite"/>
    </source>
</evidence>
<feature type="compositionally biased region" description="Polar residues" evidence="1">
    <location>
        <begin position="265"/>
        <end position="275"/>
    </location>
</feature>
<accession>A0ABX4HMW3</accession>
<gene>
    <name evidence="2" type="ORF">CK497_01290</name>
</gene>
<evidence type="ECO:0000313" key="2">
    <source>
        <dbReference type="EMBL" id="PAU73266.1"/>
    </source>
</evidence>
<name>A0ABX4HMW3_9GAMM</name>
<evidence type="ECO:0000313" key="3">
    <source>
        <dbReference type="Proteomes" id="UP000218675"/>
    </source>
</evidence>
<dbReference type="InterPro" id="IPR009228">
    <property type="entry name" value="Capsid_scaffold_GpO"/>
</dbReference>
<dbReference type="Proteomes" id="UP000218675">
    <property type="component" value="Unassembled WGS sequence"/>
</dbReference>